<dbReference type="InterPro" id="IPR055334">
    <property type="entry name" value="PEX8-like"/>
</dbReference>
<sequence length="918" mass="99800">MSRNAVSGPSASKSSGASDNEPNFLDPTNDATFQSLKRLLSAPSISTQHLSLLSEQTLYGSITYYLSKLEVEHVGEFAGVISSSGCLWTPPPPSVAPNRPNANVTSKPTSKVSWSTETKDPDQMAASQTASPPSQTSPVPGQSLSAFLIARSTAISQAVAASVSRRTDLIIRDKKGSTGWGSRRALAVFISSIISGMAATEASGMPESYKASRGLPVPRFAVLCGLLNGLYLLKEQRRRRRDMSILEEMAALRSNPALGLSIRRHVHGVEDEWVVTLAEILDTLQGPRNEEFGPNTSDSAGEEDDADEWEKEFRRRAAQAVGSASITSLASSEAQRAALKEVRDVPLYLAAQLAPFVPEKKIQALDPVQLASATSDAILSLFEGPSQTSMLESLGHDLGKDKDGKITLDAHGATLHTVRGISGSTLFPLLGPLSKLLSRALAKAVTSLSPDDVSSLVLGTAGSSGLEHETFPVLVRMSRLASALENEWLQSSLAGVSDDDIAEASKKETAQLWATFKTLLFSFTMVFDSMMDALVDMCPSPTLTIPPPRVGETASLVDSSLTERKWPMASTSNLPRPYLTIVQTILTTFAHLYWITSTFGSDGFDVYRKVFYSALDVLGRDGEACIELLEQVRPDQIVTENAGADRLESNVARRSTTTYFLNVAEQLVSVVPDEVVEQMILSTARPYLEDTRYQETFESAHSVVLAIYSAKKRCMVELAPFYVDLLLSSFPERLSSTQLEYAFTTVVSALSDQDDSVAWWVVDRLGEEVERERFSQPTPQARSTQQGGYNEDAVDTVTPPTESAHPSNPDSTRVDSPGPASPHDRLLSLQLCLIACIPCINLVLLRSALTKVERYILQHKHAEHSSSSSSASYTPASEAKAHRIEMCEKTFDAIQGLNAATREEGLRWWLDNRARFGV</sequence>
<feature type="compositionally biased region" description="Low complexity" evidence="1">
    <location>
        <begin position="7"/>
        <end position="18"/>
    </location>
</feature>
<dbReference type="PANTHER" id="PTHR39214">
    <property type="entry name" value="MICROBODY (PEROXISOME) BIOGENESIS PROTEIN PEROXIN 8 (EUROFUNG)"/>
    <property type="match status" value="1"/>
</dbReference>
<feature type="region of interest" description="Disordered" evidence="1">
    <location>
        <begin position="771"/>
        <end position="821"/>
    </location>
</feature>
<evidence type="ECO:0000256" key="1">
    <source>
        <dbReference type="SAM" id="MobiDB-lite"/>
    </source>
</evidence>
<dbReference type="PANTHER" id="PTHR39214:SF1">
    <property type="entry name" value="MICROBODY (PEROXISOME) BIOGENESIS PROTEIN PEROXIN 8 (EUROFUNG)"/>
    <property type="match status" value="1"/>
</dbReference>
<feature type="compositionally biased region" description="Polar residues" evidence="1">
    <location>
        <begin position="775"/>
        <end position="788"/>
    </location>
</feature>
<name>A0A317XMV9_9BASI</name>
<dbReference type="STRING" id="1882483.A0A317XMV9"/>
<keyword evidence="3" id="KW-1185">Reference proteome</keyword>
<dbReference type="InParanoid" id="A0A317XMV9"/>
<feature type="compositionally biased region" description="Polar residues" evidence="1">
    <location>
        <begin position="798"/>
        <end position="811"/>
    </location>
</feature>
<dbReference type="AlphaFoldDB" id="A0A317XMV9"/>
<reference evidence="2 3" key="1">
    <citation type="journal article" date="2018" name="Mol. Biol. Evol.">
        <title>Broad Genomic Sampling Reveals a Smut Pathogenic Ancestry of the Fungal Clade Ustilaginomycotina.</title>
        <authorList>
            <person name="Kijpornyongpan T."/>
            <person name="Mondo S.J."/>
            <person name="Barry K."/>
            <person name="Sandor L."/>
            <person name="Lee J."/>
            <person name="Lipzen A."/>
            <person name="Pangilinan J."/>
            <person name="LaButti K."/>
            <person name="Hainaut M."/>
            <person name="Henrissat B."/>
            <person name="Grigoriev I.V."/>
            <person name="Spatafora J.W."/>
            <person name="Aime M.C."/>
        </authorList>
    </citation>
    <scope>NUCLEOTIDE SEQUENCE [LARGE SCALE GENOMIC DNA]</scope>
    <source>
        <strain evidence="2 3">MCA 3645</strain>
    </source>
</reference>
<feature type="compositionally biased region" description="Polar residues" evidence="1">
    <location>
        <begin position="105"/>
        <end position="116"/>
    </location>
</feature>
<evidence type="ECO:0000313" key="2">
    <source>
        <dbReference type="EMBL" id="PWY99411.1"/>
    </source>
</evidence>
<proteinExistence type="predicted"/>
<gene>
    <name evidence="2" type="ORF">BCV70DRAFT_118434</name>
</gene>
<protein>
    <submittedName>
        <fullName evidence="2">Uncharacterized protein</fullName>
    </submittedName>
</protein>
<feature type="compositionally biased region" description="Acidic residues" evidence="1">
    <location>
        <begin position="300"/>
        <end position="310"/>
    </location>
</feature>
<feature type="region of interest" description="Disordered" evidence="1">
    <location>
        <begin position="90"/>
        <end position="139"/>
    </location>
</feature>
<accession>A0A317XMV9</accession>
<dbReference type="Proteomes" id="UP000246740">
    <property type="component" value="Unassembled WGS sequence"/>
</dbReference>
<evidence type="ECO:0000313" key="3">
    <source>
        <dbReference type="Proteomes" id="UP000246740"/>
    </source>
</evidence>
<dbReference type="EMBL" id="KZ819195">
    <property type="protein sequence ID" value="PWY99411.1"/>
    <property type="molecule type" value="Genomic_DNA"/>
</dbReference>
<feature type="region of interest" description="Disordered" evidence="1">
    <location>
        <begin position="1"/>
        <end position="29"/>
    </location>
</feature>
<dbReference type="OrthoDB" id="2357318at2759"/>
<organism evidence="2 3">
    <name type="scientific">Testicularia cyperi</name>
    <dbReference type="NCBI Taxonomy" id="1882483"/>
    <lineage>
        <taxon>Eukaryota</taxon>
        <taxon>Fungi</taxon>
        <taxon>Dikarya</taxon>
        <taxon>Basidiomycota</taxon>
        <taxon>Ustilaginomycotina</taxon>
        <taxon>Ustilaginomycetes</taxon>
        <taxon>Ustilaginales</taxon>
        <taxon>Anthracoideaceae</taxon>
        <taxon>Testicularia</taxon>
    </lineage>
</organism>
<feature type="compositionally biased region" description="Low complexity" evidence="1">
    <location>
        <begin position="125"/>
        <end position="138"/>
    </location>
</feature>
<feature type="region of interest" description="Disordered" evidence="1">
    <location>
        <begin position="286"/>
        <end position="310"/>
    </location>
</feature>